<sequence>MALRVASAYCTVSNAAIMVVIGIIPIHLLALEKAEMEQARKNGSETRDQNEGVEYMEERMKCSCGRTLDAQADPDDRNLEKQEARLHGYINVHVTQFLTRHGCFNEYLFRLNKRNDAVCMYCDNPYDDAEHTFIVYGRWWRGRRNLEVELDVYITLKGMVDAM</sequence>
<evidence type="ECO:0000313" key="2">
    <source>
        <dbReference type="EnsemblMetazoa" id="XP_016657283.1"/>
    </source>
</evidence>
<reference evidence="3" key="1">
    <citation type="submission" date="2010-06" db="EMBL/GenBank/DDBJ databases">
        <authorList>
            <person name="Jiang H."/>
            <person name="Abraham K."/>
            <person name="Ali S."/>
            <person name="Alsbrooks S.L."/>
            <person name="Anim B.N."/>
            <person name="Anosike U.S."/>
            <person name="Attaway T."/>
            <person name="Bandaranaike D.P."/>
            <person name="Battles P.K."/>
            <person name="Bell S.N."/>
            <person name="Bell A.V."/>
            <person name="Beltran B."/>
            <person name="Bickham C."/>
            <person name="Bustamante Y."/>
            <person name="Caleb T."/>
            <person name="Canada A."/>
            <person name="Cardenas V."/>
            <person name="Carter K."/>
            <person name="Chacko J."/>
            <person name="Chandrabose M.N."/>
            <person name="Chavez D."/>
            <person name="Chavez A."/>
            <person name="Chen L."/>
            <person name="Chu H.-S."/>
            <person name="Claassen K.J."/>
            <person name="Cockrell R."/>
            <person name="Collins M."/>
            <person name="Cooper J.A."/>
            <person name="Cree A."/>
            <person name="Curry S.M."/>
            <person name="Da Y."/>
            <person name="Dao M.D."/>
            <person name="Das B."/>
            <person name="Davila M.-L."/>
            <person name="Davy-Carroll L."/>
            <person name="Denson S."/>
            <person name="Dinh H."/>
            <person name="Ebong V.E."/>
            <person name="Edwards J.R."/>
            <person name="Egan A."/>
            <person name="El-Daye J."/>
            <person name="Escobedo L."/>
            <person name="Fernandez S."/>
            <person name="Fernando P.R."/>
            <person name="Flagg N."/>
            <person name="Forbes L.D."/>
            <person name="Fowler R.G."/>
            <person name="Fu Q."/>
            <person name="Gabisi R.A."/>
            <person name="Ganer J."/>
            <person name="Garbino Pronczuk A."/>
            <person name="Garcia R.M."/>
            <person name="Garner T."/>
            <person name="Garrett T.E."/>
            <person name="Gonzalez D.A."/>
            <person name="Hamid H."/>
            <person name="Hawkins E.S."/>
            <person name="Hirani K."/>
            <person name="Hogues M.E."/>
            <person name="Hollins B."/>
            <person name="Hsiao C.-H."/>
            <person name="Jabil R."/>
            <person name="James M.L."/>
            <person name="Jhangiani S.N."/>
            <person name="Johnson B."/>
            <person name="Johnson Q."/>
            <person name="Joshi V."/>
            <person name="Kalu J.B."/>
            <person name="Kam C."/>
            <person name="Kashfia A."/>
            <person name="Keebler J."/>
            <person name="Kisamo H."/>
            <person name="Kovar C.L."/>
            <person name="Lago L.A."/>
            <person name="Lai C.-Y."/>
            <person name="Laidlaw J."/>
            <person name="Lara F."/>
            <person name="Le T.-K."/>
            <person name="Lee S.L."/>
            <person name="Legall F.H."/>
            <person name="Lemon S.J."/>
            <person name="Lewis L.R."/>
            <person name="Li B."/>
            <person name="Liu Y."/>
            <person name="Liu Y.-S."/>
            <person name="Lopez J."/>
            <person name="Lozado R.J."/>
            <person name="Lu J."/>
            <person name="Madu R.C."/>
            <person name="Maheshwari M."/>
            <person name="Maheshwari R."/>
            <person name="Malloy K."/>
            <person name="Martinez E."/>
            <person name="Mathew T."/>
            <person name="Mercado I.C."/>
            <person name="Mercado C."/>
            <person name="Meyer B."/>
            <person name="Montgomery K."/>
            <person name="Morgan M.B."/>
            <person name="Munidasa M."/>
            <person name="Nazareth L.V."/>
            <person name="Nelson J."/>
            <person name="Ng B.M."/>
            <person name="Nguyen N.B."/>
            <person name="Nguyen P.Q."/>
            <person name="Nguyen T."/>
            <person name="Obregon M."/>
            <person name="Okwuonu G.O."/>
            <person name="Onwere C.G."/>
            <person name="Orozco G."/>
            <person name="Parra A."/>
            <person name="Patel S."/>
            <person name="Patil S."/>
            <person name="Perez A."/>
            <person name="Perez Y."/>
            <person name="Pham C."/>
            <person name="Primus E.L."/>
            <person name="Pu L.-L."/>
            <person name="Puazo M."/>
            <person name="Qin X."/>
            <person name="Quiroz J.B."/>
            <person name="Reese J."/>
            <person name="Richards S."/>
            <person name="Rives C.M."/>
            <person name="Robberts R."/>
            <person name="Ruiz S.J."/>
            <person name="Ruiz M.J."/>
            <person name="Santibanez J."/>
            <person name="Schneider B.W."/>
            <person name="Sisson I."/>
            <person name="Smith M."/>
            <person name="Sodergren E."/>
            <person name="Song X.-Z."/>
            <person name="Song B.B."/>
            <person name="Summersgill H."/>
            <person name="Thelus R."/>
            <person name="Thornton R.D."/>
            <person name="Trejos Z.Y."/>
            <person name="Usmani K."/>
            <person name="Vattathil S."/>
            <person name="Villasana D."/>
            <person name="Walker D.L."/>
            <person name="Wang S."/>
            <person name="Wang K."/>
            <person name="White C.S."/>
            <person name="Williams A.C."/>
            <person name="Williamson J."/>
            <person name="Wilson K."/>
            <person name="Woghiren I.O."/>
            <person name="Woodworth J.R."/>
            <person name="Worley K.C."/>
            <person name="Wright R.A."/>
            <person name="Wu W."/>
            <person name="Young L."/>
            <person name="Zhang L."/>
            <person name="Zhang J."/>
            <person name="Zhu Y."/>
            <person name="Muzny D.M."/>
            <person name="Weinstock G."/>
            <person name="Gibbs R.A."/>
        </authorList>
    </citation>
    <scope>NUCLEOTIDE SEQUENCE [LARGE SCALE GENOMIC DNA]</scope>
    <source>
        <strain evidence="3">LSR1</strain>
    </source>
</reference>
<keyword evidence="1" id="KW-0812">Transmembrane</keyword>
<dbReference type="OrthoDB" id="6625968at2759"/>
<feature type="transmembrane region" description="Helical" evidence="1">
    <location>
        <begin position="6"/>
        <end position="31"/>
    </location>
</feature>
<protein>
    <submittedName>
        <fullName evidence="2">Uncharacterized protein</fullName>
    </submittedName>
</protein>
<dbReference type="KEGG" id="api:103308346"/>
<dbReference type="EnsemblMetazoa" id="XM_016801794.1">
    <property type="protein sequence ID" value="XP_016657283.1"/>
    <property type="gene ID" value="LOC103308346"/>
</dbReference>
<proteinExistence type="predicted"/>
<reference evidence="2" key="2">
    <citation type="submission" date="2022-06" db="UniProtKB">
        <authorList>
            <consortium name="EnsemblMetazoa"/>
        </authorList>
    </citation>
    <scope>IDENTIFICATION</scope>
</reference>
<dbReference type="GeneID" id="103308346"/>
<keyword evidence="1" id="KW-0472">Membrane</keyword>
<dbReference type="Proteomes" id="UP000007819">
    <property type="component" value="Chromosome A1"/>
</dbReference>
<evidence type="ECO:0000256" key="1">
    <source>
        <dbReference type="SAM" id="Phobius"/>
    </source>
</evidence>
<keyword evidence="3" id="KW-1185">Reference proteome</keyword>
<keyword evidence="1" id="KW-1133">Transmembrane helix</keyword>
<dbReference type="RefSeq" id="XP_016657283.1">
    <property type="nucleotide sequence ID" value="XM_016801794.1"/>
</dbReference>
<name>A0A8R2H3W8_ACYPI</name>
<organism evidence="2 3">
    <name type="scientific">Acyrthosiphon pisum</name>
    <name type="common">Pea aphid</name>
    <dbReference type="NCBI Taxonomy" id="7029"/>
    <lineage>
        <taxon>Eukaryota</taxon>
        <taxon>Metazoa</taxon>
        <taxon>Ecdysozoa</taxon>
        <taxon>Arthropoda</taxon>
        <taxon>Hexapoda</taxon>
        <taxon>Insecta</taxon>
        <taxon>Pterygota</taxon>
        <taxon>Neoptera</taxon>
        <taxon>Paraneoptera</taxon>
        <taxon>Hemiptera</taxon>
        <taxon>Sternorrhyncha</taxon>
        <taxon>Aphidomorpha</taxon>
        <taxon>Aphidoidea</taxon>
        <taxon>Aphididae</taxon>
        <taxon>Macrosiphini</taxon>
        <taxon>Acyrthosiphon</taxon>
    </lineage>
</organism>
<accession>A0A8R2H3W8</accession>
<dbReference type="AlphaFoldDB" id="A0A8R2H3W8"/>
<evidence type="ECO:0000313" key="3">
    <source>
        <dbReference type="Proteomes" id="UP000007819"/>
    </source>
</evidence>